<evidence type="ECO:0000256" key="3">
    <source>
        <dbReference type="ARBA" id="ARBA00022475"/>
    </source>
</evidence>
<evidence type="ECO:0000313" key="11">
    <source>
        <dbReference type="Proteomes" id="UP000004892"/>
    </source>
</evidence>
<dbReference type="GO" id="GO:0009234">
    <property type="term" value="P:menaquinone biosynthetic process"/>
    <property type="evidence" value="ECO:0007669"/>
    <property type="project" value="UniProtKB-UniRule"/>
</dbReference>
<keyword evidence="2 8" id="KW-0474">Menaquinone biosynthesis</keyword>
<dbReference type="HAMAP" id="MF_01937">
    <property type="entry name" value="MenA_1"/>
    <property type="match status" value="1"/>
</dbReference>
<proteinExistence type="inferred from homology"/>
<feature type="transmembrane region" description="Helical" evidence="8">
    <location>
        <begin position="176"/>
        <end position="196"/>
    </location>
</feature>
<evidence type="ECO:0000313" key="10">
    <source>
        <dbReference type="EMBL" id="EHP48092.1"/>
    </source>
</evidence>
<dbReference type="eggNOG" id="COG1575">
    <property type="taxonomic scope" value="Bacteria"/>
</dbReference>
<keyword evidence="3 8" id="KW-1003">Cell membrane</keyword>
<accession>H1DGA4</accession>
<evidence type="ECO:0000256" key="7">
    <source>
        <dbReference type="ARBA" id="ARBA00023136"/>
    </source>
</evidence>
<gene>
    <name evidence="8" type="primary">menA</name>
    <name evidence="10" type="ORF">HMPREF9449_01290</name>
</gene>
<dbReference type="HOGENOM" id="CLU_043611_1_1_10"/>
<name>H1DGA4_9BACT</name>
<evidence type="ECO:0000256" key="4">
    <source>
        <dbReference type="ARBA" id="ARBA00022679"/>
    </source>
</evidence>
<evidence type="ECO:0000256" key="6">
    <source>
        <dbReference type="ARBA" id="ARBA00022989"/>
    </source>
</evidence>
<feature type="transmembrane region" description="Helical" evidence="8">
    <location>
        <begin position="38"/>
        <end position="57"/>
    </location>
</feature>
<comment type="pathway">
    <text evidence="8">Quinol/quinone metabolism; menaquinone biosynthesis; menaquinol from 1,4-dihydroxy-2-naphthoate: step 1/2.</text>
</comment>
<dbReference type="PATRIC" id="fig|742817.3.peg.1370"/>
<dbReference type="InterPro" id="IPR000537">
    <property type="entry name" value="UbiA_prenyltransferase"/>
</dbReference>
<dbReference type="CDD" id="cd13962">
    <property type="entry name" value="PT_UbiA_UBIAD1"/>
    <property type="match status" value="1"/>
</dbReference>
<dbReference type="GO" id="GO:0046428">
    <property type="term" value="F:1,4-dihydroxy-2-naphthoate polyprenyltransferase activity"/>
    <property type="evidence" value="ECO:0007669"/>
    <property type="project" value="UniProtKB-UniRule"/>
</dbReference>
<dbReference type="PANTHER" id="PTHR13929:SF0">
    <property type="entry name" value="UBIA PRENYLTRANSFERASE DOMAIN-CONTAINING PROTEIN 1"/>
    <property type="match status" value="1"/>
</dbReference>
<feature type="transmembrane region" description="Helical" evidence="8">
    <location>
        <begin position="247"/>
        <end position="268"/>
    </location>
</feature>
<feature type="transmembrane region" description="Helical" evidence="8">
    <location>
        <begin position="280"/>
        <end position="297"/>
    </location>
</feature>
<dbReference type="GO" id="GO:0005886">
    <property type="term" value="C:plasma membrane"/>
    <property type="evidence" value="ECO:0007669"/>
    <property type="project" value="UniProtKB-SubCell"/>
</dbReference>
<dbReference type="STRING" id="742817.HMPREF9449_01290"/>
<keyword evidence="4 8" id="KW-0808">Transferase</keyword>
<comment type="function">
    <text evidence="8">Conversion of 1,4-dihydroxy-2-naphthoate (DHNA) to demethylmenaquinone (DMK).</text>
</comment>
<comment type="catalytic activity">
    <reaction evidence="8">
        <text>an all-trans-polyprenyl diphosphate + 1,4-dihydroxy-2-naphthoate + H(+) = a 2-demethylmenaquinol + CO2 + diphosphate</text>
        <dbReference type="Rhea" id="RHEA:26478"/>
        <dbReference type="Rhea" id="RHEA-COMP:9563"/>
        <dbReference type="Rhea" id="RHEA-COMP:9564"/>
        <dbReference type="ChEBI" id="CHEBI:11173"/>
        <dbReference type="ChEBI" id="CHEBI:15378"/>
        <dbReference type="ChEBI" id="CHEBI:16526"/>
        <dbReference type="ChEBI" id="CHEBI:33019"/>
        <dbReference type="ChEBI" id="CHEBI:55437"/>
        <dbReference type="ChEBI" id="CHEBI:58914"/>
        <dbReference type="EC" id="2.5.1.74"/>
    </reaction>
</comment>
<dbReference type="EC" id="2.5.1.74" evidence="8 9"/>
<feature type="transmembrane region" description="Helical" evidence="8">
    <location>
        <begin position="223"/>
        <end position="241"/>
    </location>
</feature>
<evidence type="ECO:0000256" key="9">
    <source>
        <dbReference type="NCBIfam" id="TIGR00751"/>
    </source>
</evidence>
<comment type="similarity">
    <text evidence="8">Belongs to the MenA family. Type 1 subfamily.</text>
</comment>
<dbReference type="UniPathway" id="UPA00079">
    <property type="reaction ID" value="UER00168"/>
</dbReference>
<evidence type="ECO:0000256" key="5">
    <source>
        <dbReference type="ARBA" id="ARBA00022692"/>
    </source>
</evidence>
<keyword evidence="6 8" id="KW-1133">Transmembrane helix</keyword>
<dbReference type="InterPro" id="IPR004657">
    <property type="entry name" value="MenA"/>
</dbReference>
<evidence type="ECO:0000256" key="2">
    <source>
        <dbReference type="ARBA" id="ARBA00022428"/>
    </source>
</evidence>
<keyword evidence="7 8" id="KW-0472">Membrane</keyword>
<feature type="transmembrane region" description="Helical" evidence="8">
    <location>
        <begin position="120"/>
        <end position="137"/>
    </location>
</feature>
<dbReference type="NCBIfam" id="TIGR00751">
    <property type="entry name" value="menA"/>
    <property type="match status" value="1"/>
</dbReference>
<dbReference type="GO" id="GO:0042371">
    <property type="term" value="P:vitamin K biosynthetic process"/>
    <property type="evidence" value="ECO:0007669"/>
    <property type="project" value="TreeGrafter"/>
</dbReference>
<evidence type="ECO:0000256" key="1">
    <source>
        <dbReference type="ARBA" id="ARBA00004141"/>
    </source>
</evidence>
<dbReference type="Pfam" id="PF01040">
    <property type="entry name" value="UbiA"/>
    <property type="match status" value="1"/>
</dbReference>
<comment type="caution">
    <text evidence="10">The sequence shown here is derived from an EMBL/GenBank/DDBJ whole genome shotgun (WGS) entry which is preliminary data.</text>
</comment>
<comment type="subcellular location">
    <subcellularLocation>
        <location evidence="8">Cell membrane</location>
        <topology evidence="8">Multi-pass membrane protein</topology>
    </subcellularLocation>
    <subcellularLocation>
        <location evidence="1">Membrane</location>
        <topology evidence="1">Multi-pass membrane protein</topology>
    </subcellularLocation>
</comment>
<dbReference type="Gene3D" id="1.20.120.1780">
    <property type="entry name" value="UbiA prenyltransferase"/>
    <property type="match status" value="1"/>
</dbReference>
<dbReference type="PIRSF" id="PIRSF005355">
    <property type="entry name" value="UBIAD1"/>
    <property type="match status" value="1"/>
</dbReference>
<dbReference type="Proteomes" id="UP000004892">
    <property type="component" value="Unassembled WGS sequence"/>
</dbReference>
<evidence type="ECO:0000256" key="8">
    <source>
        <dbReference type="HAMAP-Rule" id="MF_01937"/>
    </source>
</evidence>
<feature type="transmembrane region" description="Helical" evidence="8">
    <location>
        <begin position="149"/>
        <end position="170"/>
    </location>
</feature>
<dbReference type="RefSeq" id="WP_009136438.1">
    <property type="nucleotide sequence ID" value="NZ_JH594596.1"/>
</dbReference>
<organism evidence="10 11">
    <name type="scientific">Odoribacter laneus YIT 12061</name>
    <dbReference type="NCBI Taxonomy" id="742817"/>
    <lineage>
        <taxon>Bacteria</taxon>
        <taxon>Pseudomonadati</taxon>
        <taxon>Bacteroidota</taxon>
        <taxon>Bacteroidia</taxon>
        <taxon>Bacteroidales</taxon>
        <taxon>Odoribacteraceae</taxon>
        <taxon>Odoribacter</taxon>
    </lineage>
</organism>
<reference evidence="10 11" key="1">
    <citation type="submission" date="2012-01" db="EMBL/GenBank/DDBJ databases">
        <title>The Genome Sequence of Odoribacter laneus YIT 12061.</title>
        <authorList>
            <consortium name="The Broad Institute Genome Sequencing Platform"/>
            <person name="Earl A."/>
            <person name="Ward D."/>
            <person name="Feldgarden M."/>
            <person name="Gevers D."/>
            <person name="Morotomi M."/>
            <person name="Young S.K."/>
            <person name="Zeng Q."/>
            <person name="Gargeya S."/>
            <person name="Fitzgerald M."/>
            <person name="Haas B."/>
            <person name="Abouelleil A."/>
            <person name="Alvarado L."/>
            <person name="Arachchi H.M."/>
            <person name="Berlin A."/>
            <person name="Chapman S.B."/>
            <person name="Gearin G."/>
            <person name="Goldberg J."/>
            <person name="Griggs A."/>
            <person name="Gujja S."/>
            <person name="Hansen M."/>
            <person name="Heiman D."/>
            <person name="Howarth C."/>
            <person name="Larimer J."/>
            <person name="Lui A."/>
            <person name="MacDonald P.J.P."/>
            <person name="McCowen C."/>
            <person name="Montmayeur A."/>
            <person name="Murphy C."/>
            <person name="Neiman D."/>
            <person name="Pearson M."/>
            <person name="Priest M."/>
            <person name="Roberts A."/>
            <person name="Saif S."/>
            <person name="Shea T."/>
            <person name="Sisk P."/>
            <person name="Stolte C."/>
            <person name="Sykes S."/>
            <person name="Wortman J."/>
            <person name="Nusbaum C."/>
            <person name="Birren B."/>
        </authorList>
    </citation>
    <scope>NUCLEOTIDE SEQUENCE [LARGE SCALE GENOMIC DNA]</scope>
    <source>
        <strain evidence="10 11">YIT 12061</strain>
    </source>
</reference>
<dbReference type="PANTHER" id="PTHR13929">
    <property type="entry name" value="1,4-DIHYDROXY-2-NAPHTHOATE OCTAPRENYLTRANSFERASE"/>
    <property type="match status" value="1"/>
</dbReference>
<keyword evidence="11" id="KW-1185">Reference proteome</keyword>
<feature type="transmembrane region" description="Helical" evidence="8">
    <location>
        <begin position="12"/>
        <end position="32"/>
    </location>
</feature>
<feature type="transmembrane region" description="Helical" evidence="8">
    <location>
        <begin position="93"/>
        <end position="114"/>
    </location>
</feature>
<keyword evidence="5 8" id="KW-0812">Transmembrane</keyword>
<dbReference type="GeneID" id="98068868"/>
<dbReference type="AlphaFoldDB" id="H1DGA4"/>
<dbReference type="EMBL" id="ADMC01000019">
    <property type="protein sequence ID" value="EHP48092.1"/>
    <property type="molecule type" value="Genomic_DNA"/>
</dbReference>
<protein>
    <recommendedName>
        <fullName evidence="8 9">1,4-dihydroxy-2-naphthoate octaprenyltransferase</fullName>
        <shortName evidence="8">DHNA-octaprenyltransferase</shortName>
        <ecNumber evidence="8 9">2.5.1.74</ecNumber>
    </recommendedName>
</protein>
<sequence length="298" mass="32641">MKKLKYSIRSFRLRTLPLSVAGIILGSMLAAGDGFFNTPVFCLAIFTTLCLQILSNISNDLGDALKGTDNEQRVGPIRALQAGVLTTCDYRRLIRIFALLSVISGLTLVCIAFRSLTYKSILMLFLGGTAIVAALKYTMGKNPYGYRGLGDLFVFLFFGLLSTLGAYFLMRHSLGILLLLPATALGFLTTAVLNVNNIRDMENDARCGKNTIPVKIGEKKARIYHCILICGAFICMTFYTLFHPNGIGGFLFFLSLPLFSIHLSKMLTLSGKSLDPQLKFLSISTLLFALLSGVGQIF</sequence>
<dbReference type="InterPro" id="IPR026046">
    <property type="entry name" value="UBIAD1"/>
</dbReference>